<evidence type="ECO:0000256" key="3">
    <source>
        <dbReference type="SAM" id="SignalP"/>
    </source>
</evidence>
<dbReference type="Gene3D" id="2.70.170.10">
    <property type="entry name" value="Neurotransmitter-gated ion-channel ligand-binding domain"/>
    <property type="match status" value="1"/>
</dbReference>
<name>A0A1D2N8L7_ORCCI</name>
<feature type="compositionally biased region" description="Basic and acidic residues" evidence="1">
    <location>
        <begin position="371"/>
        <end position="383"/>
    </location>
</feature>
<dbReference type="CDD" id="cd18987">
    <property type="entry name" value="LGIC_ECD_anion"/>
    <property type="match status" value="1"/>
</dbReference>
<dbReference type="PRINTS" id="PR00252">
    <property type="entry name" value="NRIONCHANNEL"/>
</dbReference>
<dbReference type="InterPro" id="IPR006202">
    <property type="entry name" value="Neur_chan_lig-bd"/>
</dbReference>
<dbReference type="InterPro" id="IPR036734">
    <property type="entry name" value="Neur_chan_lig-bd_sf"/>
</dbReference>
<dbReference type="InterPro" id="IPR038050">
    <property type="entry name" value="Neuro_actylchol_rec"/>
</dbReference>
<dbReference type="PANTHER" id="PTHR18945">
    <property type="entry name" value="NEUROTRANSMITTER GATED ION CHANNEL"/>
    <property type="match status" value="1"/>
</dbReference>
<accession>A0A1D2N8L7</accession>
<evidence type="ECO:0000256" key="1">
    <source>
        <dbReference type="SAM" id="MobiDB-lite"/>
    </source>
</evidence>
<feature type="chain" id="PRO_5008905208" evidence="3">
    <location>
        <begin position="27"/>
        <end position="454"/>
    </location>
</feature>
<dbReference type="AlphaFoldDB" id="A0A1D2N8L7"/>
<dbReference type="EMBL" id="LJIJ01000146">
    <property type="protein sequence ID" value="ODN01581.1"/>
    <property type="molecule type" value="Genomic_DNA"/>
</dbReference>
<gene>
    <name evidence="5" type="ORF">Ocin01_05083</name>
</gene>
<evidence type="ECO:0000256" key="2">
    <source>
        <dbReference type="SAM" id="Phobius"/>
    </source>
</evidence>
<dbReference type="Proteomes" id="UP000094527">
    <property type="component" value="Unassembled WGS sequence"/>
</dbReference>
<feature type="region of interest" description="Disordered" evidence="1">
    <location>
        <begin position="371"/>
        <end position="416"/>
    </location>
</feature>
<keyword evidence="2" id="KW-1133">Transmembrane helix</keyword>
<reference evidence="5 6" key="1">
    <citation type="journal article" date="2016" name="Genome Biol. Evol.">
        <title>Gene Family Evolution Reflects Adaptation to Soil Environmental Stressors in the Genome of the Collembolan Orchesella cincta.</title>
        <authorList>
            <person name="Faddeeva-Vakhrusheva A."/>
            <person name="Derks M.F."/>
            <person name="Anvar S.Y."/>
            <person name="Agamennone V."/>
            <person name="Suring W."/>
            <person name="Smit S."/>
            <person name="van Straalen N.M."/>
            <person name="Roelofs D."/>
        </authorList>
    </citation>
    <scope>NUCLEOTIDE SEQUENCE [LARGE SCALE GENOMIC DNA]</scope>
    <source>
        <tissue evidence="5">Mixed pool</tissue>
    </source>
</reference>
<keyword evidence="5" id="KW-0675">Receptor</keyword>
<dbReference type="Pfam" id="PF02931">
    <property type="entry name" value="Neur_chan_LBD"/>
    <property type="match status" value="1"/>
</dbReference>
<evidence type="ECO:0000259" key="4">
    <source>
        <dbReference type="Pfam" id="PF02931"/>
    </source>
</evidence>
<dbReference type="Gene3D" id="1.20.58.390">
    <property type="entry name" value="Neurotransmitter-gated ion-channel transmembrane domain"/>
    <property type="match status" value="1"/>
</dbReference>
<keyword evidence="3" id="KW-0732">Signal</keyword>
<feature type="compositionally biased region" description="Polar residues" evidence="1">
    <location>
        <begin position="384"/>
        <end position="399"/>
    </location>
</feature>
<feature type="transmembrane region" description="Helical" evidence="2">
    <location>
        <begin position="309"/>
        <end position="329"/>
    </location>
</feature>
<keyword evidence="2" id="KW-0472">Membrane</keyword>
<dbReference type="GO" id="GO:0016020">
    <property type="term" value="C:membrane"/>
    <property type="evidence" value="ECO:0007669"/>
    <property type="project" value="InterPro"/>
</dbReference>
<feature type="domain" description="Neurotransmitter-gated ion-channel ligand-binding" evidence="4">
    <location>
        <begin position="69"/>
        <end position="248"/>
    </location>
</feature>
<dbReference type="GO" id="GO:0004888">
    <property type="term" value="F:transmembrane signaling receptor activity"/>
    <property type="evidence" value="ECO:0007669"/>
    <property type="project" value="InterPro"/>
</dbReference>
<organism evidence="5 6">
    <name type="scientific">Orchesella cincta</name>
    <name type="common">Springtail</name>
    <name type="synonym">Podura cincta</name>
    <dbReference type="NCBI Taxonomy" id="48709"/>
    <lineage>
        <taxon>Eukaryota</taxon>
        <taxon>Metazoa</taxon>
        <taxon>Ecdysozoa</taxon>
        <taxon>Arthropoda</taxon>
        <taxon>Hexapoda</taxon>
        <taxon>Collembola</taxon>
        <taxon>Entomobryomorpha</taxon>
        <taxon>Entomobryoidea</taxon>
        <taxon>Orchesellidae</taxon>
        <taxon>Orchesellinae</taxon>
        <taxon>Orchesella</taxon>
    </lineage>
</organism>
<feature type="signal peptide" evidence="3">
    <location>
        <begin position="1"/>
        <end position="26"/>
    </location>
</feature>
<keyword evidence="6" id="KW-1185">Reference proteome</keyword>
<dbReference type="GO" id="GO:0005230">
    <property type="term" value="F:extracellular ligand-gated monoatomic ion channel activity"/>
    <property type="evidence" value="ECO:0007669"/>
    <property type="project" value="InterPro"/>
</dbReference>
<sequence length="454" mass="51984">MTGLEMFGKIIKTVLWILLYTQLLCCDKVASSSDYQVGRPTGVAVQPMNLVAAPKIPVSGISEKGDKVTDILHSILSKYDNRIRPFFPDGPVVVKVTIPFIQIADVVESKQEISSILVLQQSWVDPRLEYFIYEHSDDIPFITINHEHTREIWLADTHFVNEKKAQVHDVTMANDAVLLYRNGTIVRSMRITLTTDCAFSYENFPFDSQKCEIVIGSNAFKSNDVKYIWDDTFMLSFSGKNMISHTGKFVVEPYSIYETTETEGLSQLFVYVELQRAWRPFITRFYFPMVLFVFVSLGTLFLEAPKIGMLVNLFNLAFVNIFIAIRSSSVDIPRTSIGTAFDTYFVICLCYIGIVILTTLHKLSRLKSERSTERNHRSNREEQSSSNFDSRNGTENDIFNPNHEDEEATHDSRSETDIRQIYRSPSYALNFTSSTKICWRKTLKILESGIFRSV</sequence>
<proteinExistence type="predicted"/>
<comment type="caution">
    <text evidence="5">The sequence shown here is derived from an EMBL/GenBank/DDBJ whole genome shotgun (WGS) entry which is preliminary data.</text>
</comment>
<keyword evidence="2" id="KW-0812">Transmembrane</keyword>
<dbReference type="STRING" id="48709.A0A1D2N8L7"/>
<feature type="transmembrane region" description="Helical" evidence="2">
    <location>
        <begin position="285"/>
        <end position="302"/>
    </location>
</feature>
<dbReference type="OrthoDB" id="6153337at2759"/>
<evidence type="ECO:0000313" key="5">
    <source>
        <dbReference type="EMBL" id="ODN01581.1"/>
    </source>
</evidence>
<dbReference type="InterPro" id="IPR006201">
    <property type="entry name" value="Neur_channel"/>
</dbReference>
<evidence type="ECO:0000313" key="6">
    <source>
        <dbReference type="Proteomes" id="UP000094527"/>
    </source>
</evidence>
<feature type="transmembrane region" description="Helical" evidence="2">
    <location>
        <begin position="341"/>
        <end position="360"/>
    </location>
</feature>
<protein>
    <submittedName>
        <fullName evidence="5">Gamma-aminobutyric acid receptor subunit theta</fullName>
    </submittedName>
</protein>
<dbReference type="SUPFAM" id="SSF63712">
    <property type="entry name" value="Nicotinic receptor ligand binding domain-like"/>
    <property type="match status" value="1"/>
</dbReference>